<evidence type="ECO:0000313" key="1">
    <source>
        <dbReference type="EMBL" id="KAE9382280.1"/>
    </source>
</evidence>
<dbReference type="Proteomes" id="UP000799118">
    <property type="component" value="Unassembled WGS sequence"/>
</dbReference>
<name>A0A6A4G9Y0_9AGAR</name>
<evidence type="ECO:0000313" key="2">
    <source>
        <dbReference type="Proteomes" id="UP000799118"/>
    </source>
</evidence>
<accession>A0A6A4G9Y0</accession>
<dbReference type="EMBL" id="ML771872">
    <property type="protein sequence ID" value="KAE9382280.1"/>
    <property type="molecule type" value="Genomic_DNA"/>
</dbReference>
<sequence length="101" mass="11514">MSLIIQQTYDPNNTITQQDQPVSDYLGPKPQRKKAQMWANTAVPNNFSLFGYMDKKGQLKHMAKNIFLAFCYNVWERAAMKHVLGHSFRNGRAVTLLLAGV</sequence>
<dbReference type="OrthoDB" id="2506773at2759"/>
<reference evidence="1" key="1">
    <citation type="journal article" date="2019" name="Environ. Microbiol.">
        <title>Fungal ecological strategies reflected in gene transcription - a case study of two litter decomposers.</title>
        <authorList>
            <person name="Barbi F."/>
            <person name="Kohler A."/>
            <person name="Barry K."/>
            <person name="Baskaran P."/>
            <person name="Daum C."/>
            <person name="Fauchery L."/>
            <person name="Ihrmark K."/>
            <person name="Kuo A."/>
            <person name="LaButti K."/>
            <person name="Lipzen A."/>
            <person name="Morin E."/>
            <person name="Grigoriev I.V."/>
            <person name="Henrissat B."/>
            <person name="Lindahl B."/>
            <person name="Martin F."/>
        </authorList>
    </citation>
    <scope>NUCLEOTIDE SEQUENCE</scope>
    <source>
        <strain evidence="1">JB14</strain>
    </source>
</reference>
<organism evidence="1 2">
    <name type="scientific">Gymnopus androsaceus JB14</name>
    <dbReference type="NCBI Taxonomy" id="1447944"/>
    <lineage>
        <taxon>Eukaryota</taxon>
        <taxon>Fungi</taxon>
        <taxon>Dikarya</taxon>
        <taxon>Basidiomycota</taxon>
        <taxon>Agaricomycotina</taxon>
        <taxon>Agaricomycetes</taxon>
        <taxon>Agaricomycetidae</taxon>
        <taxon>Agaricales</taxon>
        <taxon>Marasmiineae</taxon>
        <taxon>Omphalotaceae</taxon>
        <taxon>Gymnopus</taxon>
    </lineage>
</organism>
<gene>
    <name evidence="1" type="ORF">BT96DRAFT_1010972</name>
</gene>
<protein>
    <submittedName>
        <fullName evidence="1">Uncharacterized protein</fullName>
    </submittedName>
</protein>
<keyword evidence="2" id="KW-1185">Reference proteome</keyword>
<dbReference type="AlphaFoldDB" id="A0A6A4G9Y0"/>
<proteinExistence type="predicted"/>